<feature type="non-terminal residue" evidence="2">
    <location>
        <position position="1"/>
    </location>
</feature>
<evidence type="ECO:0000313" key="3">
    <source>
        <dbReference type="Proteomes" id="UP000789396"/>
    </source>
</evidence>
<dbReference type="EMBL" id="CAJVPZ010006269">
    <property type="protein sequence ID" value="CAG8571573.1"/>
    <property type="molecule type" value="Genomic_DNA"/>
</dbReference>
<dbReference type="OrthoDB" id="10515826at2759"/>
<comment type="caution">
    <text evidence="2">The sequence shown here is derived from an EMBL/GenBank/DDBJ whole genome shotgun (WGS) entry which is preliminary data.</text>
</comment>
<organism evidence="2 3">
    <name type="scientific">Racocetra fulgida</name>
    <dbReference type="NCBI Taxonomy" id="60492"/>
    <lineage>
        <taxon>Eukaryota</taxon>
        <taxon>Fungi</taxon>
        <taxon>Fungi incertae sedis</taxon>
        <taxon>Mucoromycota</taxon>
        <taxon>Glomeromycotina</taxon>
        <taxon>Glomeromycetes</taxon>
        <taxon>Diversisporales</taxon>
        <taxon>Gigasporaceae</taxon>
        <taxon>Racocetra</taxon>
    </lineage>
</organism>
<sequence>SSDNPRLEITPERFKKSHSRFNQTGESLLDDQEPDLEGK</sequence>
<dbReference type="AlphaFoldDB" id="A0A9N9BPF8"/>
<accession>A0A9N9BPF8</accession>
<dbReference type="Proteomes" id="UP000789396">
    <property type="component" value="Unassembled WGS sequence"/>
</dbReference>
<keyword evidence="3" id="KW-1185">Reference proteome</keyword>
<feature type="compositionally biased region" description="Basic and acidic residues" evidence="1">
    <location>
        <begin position="1"/>
        <end position="14"/>
    </location>
</feature>
<feature type="compositionally biased region" description="Acidic residues" evidence="1">
    <location>
        <begin position="28"/>
        <end position="39"/>
    </location>
</feature>
<evidence type="ECO:0000256" key="1">
    <source>
        <dbReference type="SAM" id="MobiDB-lite"/>
    </source>
</evidence>
<feature type="region of interest" description="Disordered" evidence="1">
    <location>
        <begin position="1"/>
        <end position="39"/>
    </location>
</feature>
<protein>
    <submittedName>
        <fullName evidence="2">1818_t:CDS:1</fullName>
    </submittedName>
</protein>
<evidence type="ECO:0000313" key="2">
    <source>
        <dbReference type="EMBL" id="CAG8571573.1"/>
    </source>
</evidence>
<reference evidence="2" key="1">
    <citation type="submission" date="2021-06" db="EMBL/GenBank/DDBJ databases">
        <authorList>
            <person name="Kallberg Y."/>
            <person name="Tangrot J."/>
            <person name="Rosling A."/>
        </authorList>
    </citation>
    <scope>NUCLEOTIDE SEQUENCE</scope>
    <source>
        <strain evidence="2">IN212</strain>
    </source>
</reference>
<proteinExistence type="predicted"/>
<gene>
    <name evidence="2" type="ORF">RFULGI_LOCUS5478</name>
</gene>
<name>A0A9N9BPF8_9GLOM</name>